<dbReference type="PANTHER" id="PTHR43649:SF31">
    <property type="entry name" value="SN-GLYCEROL-3-PHOSPHATE-BINDING PERIPLASMIC PROTEIN UGPB"/>
    <property type="match status" value="1"/>
</dbReference>
<comment type="similarity">
    <text evidence="2">Belongs to the bacterial solute-binding protein 1 family.</text>
</comment>
<dbReference type="SUPFAM" id="SSF53850">
    <property type="entry name" value="Periplasmic binding protein-like II"/>
    <property type="match status" value="1"/>
</dbReference>
<evidence type="ECO:0000313" key="6">
    <source>
        <dbReference type="EMBL" id="MED4129984.1"/>
    </source>
</evidence>
<evidence type="ECO:0000256" key="5">
    <source>
        <dbReference type="ARBA" id="ARBA00022764"/>
    </source>
</evidence>
<dbReference type="InterPro" id="IPR006061">
    <property type="entry name" value="SBP_1_CS"/>
</dbReference>
<accession>A0ABU6NQI6</accession>
<dbReference type="Pfam" id="PF13416">
    <property type="entry name" value="SBP_bac_8"/>
    <property type="match status" value="1"/>
</dbReference>
<protein>
    <submittedName>
        <fullName evidence="6">ABC transporter substrate-binding protein</fullName>
    </submittedName>
</protein>
<dbReference type="EMBL" id="JAROAS010000048">
    <property type="protein sequence ID" value="MED4129984.1"/>
    <property type="molecule type" value="Genomic_DNA"/>
</dbReference>
<keyword evidence="5" id="KW-0574">Periplasm</keyword>
<dbReference type="InterPro" id="IPR050490">
    <property type="entry name" value="Bact_solute-bd_prot1"/>
</dbReference>
<dbReference type="InterPro" id="IPR006059">
    <property type="entry name" value="SBP"/>
</dbReference>
<dbReference type="PROSITE" id="PS01037">
    <property type="entry name" value="SBP_BACTERIAL_1"/>
    <property type="match status" value="1"/>
</dbReference>
<sequence>MFLSMGIGVSFLTACGGIEAEETASQSQGSDEAVEVEFWHGMAGGLGDTLTELVDVYNQSQDEVTIVPQFQGTYEELLTKFRSVGGTPDAPGLVQVFEIGTKYMAESGHITPVQEWIDKDSYDVSQLEENILSYYTVNESLYSMPFNSSTPGLYYNKDAFAEAGLDPEQPPETFAEIKDAAEVLTKEGQYGFSILGYGWFFEQLLATQGADYVNMDNGRSGDATEAMFGHDEGLRVFEWMNEMYEDETFGYFGQNWDDIRAAFQAEQVAMILDSSAGIKETVETASFDVGVGFIPYADELDRHGVVIGGGSIWMASGIPEKEQEAAFEFLKYLQTPEVQADWHVNTGYFAIHPEAYEETIVQEQHNKIPQLKAPIEQLQATIPSSATQGALMSVFPESRQQVVTAMENMFQGTEPEAALQQAVEGTNRAIEVYNRSNQ</sequence>
<proteinExistence type="inferred from homology"/>
<dbReference type="Gene3D" id="3.40.190.10">
    <property type="entry name" value="Periplasmic binding protein-like II"/>
    <property type="match status" value="2"/>
</dbReference>
<dbReference type="CDD" id="cd14748">
    <property type="entry name" value="PBP2_UgpB"/>
    <property type="match status" value="1"/>
</dbReference>
<name>A0ABU6NQI6_9BACI</name>
<gene>
    <name evidence="6" type="ORF">P5F74_17775</name>
</gene>
<comment type="caution">
    <text evidence="6">The sequence shown here is derived from an EMBL/GenBank/DDBJ whole genome shotgun (WGS) entry which is preliminary data.</text>
</comment>
<dbReference type="RefSeq" id="WP_328238676.1">
    <property type="nucleotide sequence ID" value="NZ_JAROAS010000048.1"/>
</dbReference>
<evidence type="ECO:0000313" key="7">
    <source>
        <dbReference type="Proteomes" id="UP001341820"/>
    </source>
</evidence>
<dbReference type="Proteomes" id="UP001341820">
    <property type="component" value="Unassembled WGS sequence"/>
</dbReference>
<keyword evidence="7" id="KW-1185">Reference proteome</keyword>
<evidence type="ECO:0000256" key="2">
    <source>
        <dbReference type="ARBA" id="ARBA00008520"/>
    </source>
</evidence>
<organism evidence="6 7">
    <name type="scientific">Shouchella miscanthi</name>
    <dbReference type="NCBI Taxonomy" id="2598861"/>
    <lineage>
        <taxon>Bacteria</taxon>
        <taxon>Bacillati</taxon>
        <taxon>Bacillota</taxon>
        <taxon>Bacilli</taxon>
        <taxon>Bacillales</taxon>
        <taxon>Bacillaceae</taxon>
        <taxon>Shouchella</taxon>
    </lineage>
</organism>
<keyword evidence="3" id="KW-0813">Transport</keyword>
<evidence type="ECO:0000256" key="1">
    <source>
        <dbReference type="ARBA" id="ARBA00004196"/>
    </source>
</evidence>
<dbReference type="PANTHER" id="PTHR43649">
    <property type="entry name" value="ARABINOSE-BINDING PROTEIN-RELATED"/>
    <property type="match status" value="1"/>
</dbReference>
<evidence type="ECO:0000256" key="3">
    <source>
        <dbReference type="ARBA" id="ARBA00022448"/>
    </source>
</evidence>
<keyword evidence="4" id="KW-0732">Signal</keyword>
<comment type="subcellular location">
    <subcellularLocation>
        <location evidence="1">Cell envelope</location>
    </subcellularLocation>
</comment>
<reference evidence="6 7" key="1">
    <citation type="submission" date="2023-03" db="EMBL/GenBank/DDBJ databases">
        <title>Bacillus Genome Sequencing.</title>
        <authorList>
            <person name="Dunlap C."/>
        </authorList>
    </citation>
    <scope>NUCLEOTIDE SEQUENCE [LARGE SCALE GENOMIC DNA]</scope>
    <source>
        <strain evidence="6 7">B-4107</strain>
    </source>
</reference>
<evidence type="ECO:0000256" key="4">
    <source>
        <dbReference type="ARBA" id="ARBA00022729"/>
    </source>
</evidence>